<dbReference type="SUPFAM" id="SSF47384">
    <property type="entry name" value="Homodimeric domain of signal transducing histidine kinase"/>
    <property type="match status" value="1"/>
</dbReference>
<dbReference type="InterPro" id="IPR004358">
    <property type="entry name" value="Sig_transdc_His_kin-like_C"/>
</dbReference>
<keyword evidence="3" id="KW-0597">Phosphoprotein</keyword>
<dbReference type="Proteomes" id="UP001576776">
    <property type="component" value="Unassembled WGS sequence"/>
</dbReference>
<dbReference type="Pfam" id="PF02518">
    <property type="entry name" value="HATPase_c"/>
    <property type="match status" value="1"/>
</dbReference>
<dbReference type="InterPro" id="IPR003661">
    <property type="entry name" value="HisK_dim/P_dom"/>
</dbReference>
<keyword evidence="4" id="KW-0808">Transferase</keyword>
<evidence type="ECO:0000313" key="11">
    <source>
        <dbReference type="Proteomes" id="UP001576776"/>
    </source>
</evidence>
<dbReference type="RefSeq" id="WP_413260084.1">
    <property type="nucleotide sequence ID" value="NZ_JBHFNS010000091.1"/>
</dbReference>
<evidence type="ECO:0000259" key="9">
    <source>
        <dbReference type="PROSITE" id="PS50109"/>
    </source>
</evidence>
<evidence type="ECO:0000256" key="4">
    <source>
        <dbReference type="ARBA" id="ARBA00022679"/>
    </source>
</evidence>
<evidence type="ECO:0000256" key="6">
    <source>
        <dbReference type="ARBA" id="ARBA00022777"/>
    </source>
</evidence>
<dbReference type="Gene3D" id="3.30.565.10">
    <property type="entry name" value="Histidine kinase-like ATPase, C-terminal domain"/>
    <property type="match status" value="1"/>
</dbReference>
<evidence type="ECO:0000256" key="8">
    <source>
        <dbReference type="ARBA" id="ARBA00023012"/>
    </source>
</evidence>
<accession>A0ABV4YJC0</accession>
<dbReference type="SUPFAM" id="SSF55874">
    <property type="entry name" value="ATPase domain of HSP90 chaperone/DNA topoisomerase II/histidine kinase"/>
    <property type="match status" value="1"/>
</dbReference>
<protein>
    <recommendedName>
        <fullName evidence="2">histidine kinase</fullName>
        <ecNumber evidence="2">2.7.13.3</ecNumber>
    </recommendedName>
</protein>
<dbReference type="InterPro" id="IPR003594">
    <property type="entry name" value="HATPase_dom"/>
</dbReference>
<evidence type="ECO:0000256" key="3">
    <source>
        <dbReference type="ARBA" id="ARBA00022553"/>
    </source>
</evidence>
<comment type="caution">
    <text evidence="10">The sequence shown here is derived from an EMBL/GenBank/DDBJ whole genome shotgun (WGS) entry which is preliminary data.</text>
</comment>
<gene>
    <name evidence="10" type="ORF">ACE1B6_25415</name>
</gene>
<sequence length="451" mass="50498">MFTLQHLANNKPYLSPAAMAELSLNSTLQELLLYDLTIESSQLGKEVAKALEANPLLPGFIVLEKGQLLGMISRRRFLECISRPYGLEIFMKRPIKSLYSLALTDTLVFPSNMLIVESAKKCLQRPPELVDEPIVVEIEPQVYRLLDIHQLLVAQSQIHELATKVINEQTKSQMLQTEKMASLGQMVAGIAHEILNPVNFIAGNLEYLANYSQDLIDLIAAYETEVNYVPETVNNLREEIEIDFLKDDMQQIVSSMRLGTERLVKIVNSLRNFSHIGDGQQKPIDIHECLESTLLILHNRIKYSIELVKDYGKLPPVSCYSGQLSQVFVNIIGNAVDALMEKVLVAPKTWKAQIRVSTEIVEAEGKKWAKVRIGDNGPGIPGEIQGRIFETFFTTKPVGKGTGLGLAISHQIVTENHQGKLNVRSQSNKLEDFSANINTEFEIMLPLFTAC</sequence>
<evidence type="ECO:0000256" key="5">
    <source>
        <dbReference type="ARBA" id="ARBA00022741"/>
    </source>
</evidence>
<dbReference type="SMART" id="SM00387">
    <property type="entry name" value="HATPase_c"/>
    <property type="match status" value="1"/>
</dbReference>
<proteinExistence type="predicted"/>
<reference evidence="10 11" key="1">
    <citation type="submission" date="2024-09" db="EMBL/GenBank/DDBJ databases">
        <title>Floridaenema gen nov. (Aerosakkonemataceae, Aerosakkonematales ord. nov., Cyanobacteria) from benthic tropical and subtropical fresh waters, with the description of four new species.</title>
        <authorList>
            <person name="Moretto J.A."/>
            <person name="Berthold D.E."/>
            <person name="Lefler F.W."/>
            <person name="Huang I.-S."/>
            <person name="Laughinghouse H. IV."/>
        </authorList>
    </citation>
    <scope>NUCLEOTIDE SEQUENCE [LARGE SCALE GENOMIC DNA]</scope>
    <source>
        <strain evidence="10 11">BLCC-F154</strain>
    </source>
</reference>
<name>A0ABV4YJC0_9CYAN</name>
<evidence type="ECO:0000313" key="10">
    <source>
        <dbReference type="EMBL" id="MFB2938603.1"/>
    </source>
</evidence>
<evidence type="ECO:0000256" key="7">
    <source>
        <dbReference type="ARBA" id="ARBA00022840"/>
    </source>
</evidence>
<dbReference type="PANTHER" id="PTHR43065">
    <property type="entry name" value="SENSOR HISTIDINE KINASE"/>
    <property type="match status" value="1"/>
</dbReference>
<dbReference type="PRINTS" id="PR00344">
    <property type="entry name" value="BCTRLSENSOR"/>
</dbReference>
<keyword evidence="8" id="KW-0902">Two-component regulatory system</keyword>
<dbReference type="EC" id="2.7.13.3" evidence="2"/>
<dbReference type="SMART" id="SM00388">
    <property type="entry name" value="HisKA"/>
    <property type="match status" value="1"/>
</dbReference>
<dbReference type="Pfam" id="PF00512">
    <property type="entry name" value="HisKA"/>
    <property type="match status" value="1"/>
</dbReference>
<dbReference type="EMBL" id="JBHFNS010000091">
    <property type="protein sequence ID" value="MFB2938603.1"/>
    <property type="molecule type" value="Genomic_DNA"/>
</dbReference>
<keyword evidence="7" id="KW-0067">ATP-binding</keyword>
<keyword evidence="11" id="KW-1185">Reference proteome</keyword>
<dbReference type="PANTHER" id="PTHR43065:SF10">
    <property type="entry name" value="PEROXIDE STRESS-ACTIVATED HISTIDINE KINASE MAK3"/>
    <property type="match status" value="1"/>
</dbReference>
<organism evidence="10 11">
    <name type="scientific">Floridaenema fluviatile BLCC-F154</name>
    <dbReference type="NCBI Taxonomy" id="3153640"/>
    <lineage>
        <taxon>Bacteria</taxon>
        <taxon>Bacillati</taxon>
        <taxon>Cyanobacteriota</taxon>
        <taxon>Cyanophyceae</taxon>
        <taxon>Oscillatoriophycideae</taxon>
        <taxon>Aerosakkonematales</taxon>
        <taxon>Aerosakkonemataceae</taxon>
        <taxon>Floridanema</taxon>
        <taxon>Floridanema fluviatile</taxon>
    </lineage>
</organism>
<keyword evidence="5" id="KW-0547">Nucleotide-binding</keyword>
<comment type="catalytic activity">
    <reaction evidence="1">
        <text>ATP + protein L-histidine = ADP + protein N-phospho-L-histidine.</text>
        <dbReference type="EC" id="2.7.13.3"/>
    </reaction>
</comment>
<dbReference type="Gene3D" id="1.10.287.130">
    <property type="match status" value="1"/>
</dbReference>
<dbReference type="CDD" id="cd00082">
    <property type="entry name" value="HisKA"/>
    <property type="match status" value="1"/>
</dbReference>
<dbReference type="PROSITE" id="PS50109">
    <property type="entry name" value="HIS_KIN"/>
    <property type="match status" value="1"/>
</dbReference>
<dbReference type="InterPro" id="IPR005467">
    <property type="entry name" value="His_kinase_dom"/>
</dbReference>
<evidence type="ECO:0000256" key="2">
    <source>
        <dbReference type="ARBA" id="ARBA00012438"/>
    </source>
</evidence>
<keyword evidence="6 10" id="KW-0418">Kinase</keyword>
<dbReference type="InterPro" id="IPR036890">
    <property type="entry name" value="HATPase_C_sf"/>
</dbReference>
<evidence type="ECO:0000256" key="1">
    <source>
        <dbReference type="ARBA" id="ARBA00000085"/>
    </source>
</evidence>
<dbReference type="GO" id="GO:0016301">
    <property type="term" value="F:kinase activity"/>
    <property type="evidence" value="ECO:0007669"/>
    <property type="project" value="UniProtKB-KW"/>
</dbReference>
<feature type="domain" description="Histidine kinase" evidence="9">
    <location>
        <begin position="189"/>
        <end position="449"/>
    </location>
</feature>
<dbReference type="InterPro" id="IPR036097">
    <property type="entry name" value="HisK_dim/P_sf"/>
</dbReference>